<name>A0A5B1L5M1_9ACTN</name>
<gene>
    <name evidence="2" type="ORF">F0U44_20355</name>
</gene>
<evidence type="ECO:0000313" key="3">
    <source>
        <dbReference type="Proteomes" id="UP000325003"/>
    </source>
</evidence>
<proteinExistence type="predicted"/>
<reference evidence="2 3" key="2">
    <citation type="submission" date="2019-09" db="EMBL/GenBank/DDBJ databases">
        <authorList>
            <person name="Jin C."/>
        </authorList>
    </citation>
    <scope>NUCLEOTIDE SEQUENCE [LARGE SCALE GENOMIC DNA]</scope>
    <source>
        <strain evidence="2 3">BN130099</strain>
    </source>
</reference>
<evidence type="ECO:0000313" key="2">
    <source>
        <dbReference type="EMBL" id="KAA1415981.1"/>
    </source>
</evidence>
<dbReference type="InterPro" id="IPR024344">
    <property type="entry name" value="MDMPI_metal-binding"/>
</dbReference>
<dbReference type="InterPro" id="IPR034660">
    <property type="entry name" value="DinB/YfiT-like"/>
</dbReference>
<dbReference type="EMBL" id="VUJV01000008">
    <property type="protein sequence ID" value="KAA1415981.1"/>
    <property type="molecule type" value="Genomic_DNA"/>
</dbReference>
<keyword evidence="3" id="KW-1185">Reference proteome</keyword>
<dbReference type="InterPro" id="IPR017520">
    <property type="entry name" value="CHP03086"/>
</dbReference>
<evidence type="ECO:0000259" key="1">
    <source>
        <dbReference type="Pfam" id="PF11716"/>
    </source>
</evidence>
<comment type="caution">
    <text evidence="2">The sequence shown here is derived from an EMBL/GenBank/DDBJ whole genome shotgun (WGS) entry which is preliminary data.</text>
</comment>
<dbReference type="AlphaFoldDB" id="A0A5B1L5M1"/>
<dbReference type="SUPFAM" id="SSF109854">
    <property type="entry name" value="DinB/YfiT-like putative metalloenzymes"/>
    <property type="match status" value="1"/>
</dbReference>
<feature type="domain" description="Mycothiol-dependent maleylpyruvate isomerase metal-binding" evidence="1">
    <location>
        <begin position="24"/>
        <end position="126"/>
    </location>
</feature>
<organism evidence="2 3">
    <name type="scientific">Nocardioides humilatus</name>
    <dbReference type="NCBI Taxonomy" id="2607660"/>
    <lineage>
        <taxon>Bacteria</taxon>
        <taxon>Bacillati</taxon>
        <taxon>Actinomycetota</taxon>
        <taxon>Actinomycetes</taxon>
        <taxon>Propionibacteriales</taxon>
        <taxon>Nocardioidaceae</taxon>
        <taxon>Nocardioides</taxon>
    </lineage>
</organism>
<dbReference type="NCBIfam" id="TIGR03083">
    <property type="entry name" value="maleylpyruvate isomerase family mycothiol-dependent enzyme"/>
    <property type="match status" value="1"/>
</dbReference>
<dbReference type="GO" id="GO:0046872">
    <property type="term" value="F:metal ion binding"/>
    <property type="evidence" value="ECO:0007669"/>
    <property type="project" value="InterPro"/>
</dbReference>
<accession>A0A5B1L5M1</accession>
<dbReference type="NCBIfam" id="TIGR03086">
    <property type="entry name" value="TIGR03086 family metal-binding protein"/>
    <property type="match status" value="1"/>
</dbReference>
<dbReference type="InterPro" id="IPR017517">
    <property type="entry name" value="Maleyloyr_isom"/>
</dbReference>
<dbReference type="Proteomes" id="UP000325003">
    <property type="component" value="Unassembled WGS sequence"/>
</dbReference>
<dbReference type="Pfam" id="PF11716">
    <property type="entry name" value="MDMPI_N"/>
    <property type="match status" value="1"/>
</dbReference>
<protein>
    <submittedName>
        <fullName evidence="2">TIGR03086 family protein</fullName>
    </submittedName>
</protein>
<sequence length="190" mass="19933">MDPITRLEASIAQARPVIAGAPLSSYGDPTPCTDWDVRGLINHMLGALTMFFDVATQGEVDPTLFTRDLVGDDAVAAYDAIGAEVVAAWRVKGLDGNAVLPFGEFPAMFALQLPAMDQVIHAWDLATATGQQVAWDDALVAETAAFCQATFADPAMRGHDFGPSVEVPDGASAIDRLAGYLGRTPLGAAV</sequence>
<dbReference type="RefSeq" id="WP_149730207.1">
    <property type="nucleotide sequence ID" value="NZ_VUJV01000008.1"/>
</dbReference>
<reference evidence="2 3" key="1">
    <citation type="submission" date="2019-09" db="EMBL/GenBank/DDBJ databases">
        <title>Nocardioides panacisoli sp. nov., isolated from the soil of a ginseng field.</title>
        <authorList>
            <person name="Cho C."/>
        </authorList>
    </citation>
    <scope>NUCLEOTIDE SEQUENCE [LARGE SCALE GENOMIC DNA]</scope>
    <source>
        <strain evidence="2 3">BN130099</strain>
    </source>
</reference>